<dbReference type="AlphaFoldDB" id="A0A6A6X5D0"/>
<evidence type="ECO:0000256" key="5">
    <source>
        <dbReference type="ARBA" id="ARBA00022840"/>
    </source>
</evidence>
<feature type="domain" description="Helicase C-terminal" evidence="8">
    <location>
        <begin position="118"/>
        <end position="232"/>
    </location>
</feature>
<evidence type="ECO:0000313" key="10">
    <source>
        <dbReference type="Proteomes" id="UP000799757"/>
    </source>
</evidence>
<dbReference type="GO" id="GO:0005524">
    <property type="term" value="F:ATP binding"/>
    <property type="evidence" value="ECO:0007669"/>
    <property type="project" value="UniProtKB-KW"/>
</dbReference>
<evidence type="ECO:0000256" key="2">
    <source>
        <dbReference type="ARBA" id="ARBA00022741"/>
    </source>
</evidence>
<dbReference type="GO" id="GO:0003724">
    <property type="term" value="F:RNA helicase activity"/>
    <property type="evidence" value="ECO:0007669"/>
    <property type="project" value="UniProtKB-EC"/>
</dbReference>
<evidence type="ECO:0000313" key="9">
    <source>
        <dbReference type="EMBL" id="KAF2791566.1"/>
    </source>
</evidence>
<evidence type="ECO:0000256" key="1">
    <source>
        <dbReference type="ARBA" id="ARBA00012552"/>
    </source>
</evidence>
<evidence type="ECO:0000256" key="3">
    <source>
        <dbReference type="ARBA" id="ARBA00022801"/>
    </source>
</evidence>
<dbReference type="PROSITE" id="PS00039">
    <property type="entry name" value="DEAD_ATP_HELICASE"/>
    <property type="match status" value="1"/>
</dbReference>
<keyword evidence="4" id="KW-0347">Helicase</keyword>
<dbReference type="SUPFAM" id="SSF52540">
    <property type="entry name" value="P-loop containing nucleoside triphosphate hydrolases"/>
    <property type="match status" value="1"/>
</dbReference>
<reference evidence="9" key="1">
    <citation type="journal article" date="2020" name="Stud. Mycol.">
        <title>101 Dothideomycetes genomes: a test case for predicting lifestyles and emergence of pathogens.</title>
        <authorList>
            <person name="Haridas S."/>
            <person name="Albert R."/>
            <person name="Binder M."/>
            <person name="Bloem J."/>
            <person name="Labutti K."/>
            <person name="Salamov A."/>
            <person name="Andreopoulos B."/>
            <person name="Baker S."/>
            <person name="Barry K."/>
            <person name="Bills G."/>
            <person name="Bluhm B."/>
            <person name="Cannon C."/>
            <person name="Castanera R."/>
            <person name="Culley D."/>
            <person name="Daum C."/>
            <person name="Ezra D."/>
            <person name="Gonzalez J."/>
            <person name="Henrissat B."/>
            <person name="Kuo A."/>
            <person name="Liang C."/>
            <person name="Lipzen A."/>
            <person name="Lutzoni F."/>
            <person name="Magnuson J."/>
            <person name="Mondo S."/>
            <person name="Nolan M."/>
            <person name="Ohm R."/>
            <person name="Pangilinan J."/>
            <person name="Park H.-J."/>
            <person name="Ramirez L."/>
            <person name="Alfaro M."/>
            <person name="Sun H."/>
            <person name="Tritt A."/>
            <person name="Yoshinaga Y."/>
            <person name="Zwiers L.-H."/>
            <person name="Turgeon B."/>
            <person name="Goodwin S."/>
            <person name="Spatafora J."/>
            <person name="Crous P."/>
            <person name="Grigoriev I."/>
        </authorList>
    </citation>
    <scope>NUCLEOTIDE SEQUENCE</scope>
    <source>
        <strain evidence="9">CBS 109.77</strain>
    </source>
</reference>
<evidence type="ECO:0000256" key="4">
    <source>
        <dbReference type="ARBA" id="ARBA00022806"/>
    </source>
</evidence>
<evidence type="ECO:0000256" key="6">
    <source>
        <dbReference type="ARBA" id="ARBA00047984"/>
    </source>
</evidence>
<keyword evidence="5" id="KW-0067">ATP-binding</keyword>
<dbReference type="EMBL" id="MU002013">
    <property type="protein sequence ID" value="KAF2791566.1"/>
    <property type="molecule type" value="Genomic_DNA"/>
</dbReference>
<proteinExistence type="predicted"/>
<dbReference type="InterPro" id="IPR027417">
    <property type="entry name" value="P-loop_NTPase"/>
</dbReference>
<feature type="domain" description="Helicase ATP-binding" evidence="7">
    <location>
        <begin position="1"/>
        <end position="107"/>
    </location>
</feature>
<comment type="catalytic activity">
    <reaction evidence="6">
        <text>ATP + H2O = ADP + phosphate + H(+)</text>
        <dbReference type="Rhea" id="RHEA:13065"/>
        <dbReference type="ChEBI" id="CHEBI:15377"/>
        <dbReference type="ChEBI" id="CHEBI:15378"/>
        <dbReference type="ChEBI" id="CHEBI:30616"/>
        <dbReference type="ChEBI" id="CHEBI:43474"/>
        <dbReference type="ChEBI" id="CHEBI:456216"/>
        <dbReference type="EC" id="3.6.4.13"/>
    </reaction>
</comment>
<dbReference type="Pfam" id="PF00271">
    <property type="entry name" value="Helicase_C"/>
    <property type="match status" value="1"/>
</dbReference>
<dbReference type="CDD" id="cd18787">
    <property type="entry name" value="SF2_C_DEAD"/>
    <property type="match status" value="1"/>
</dbReference>
<keyword evidence="2" id="KW-0547">Nucleotide-binding</keyword>
<dbReference type="InterPro" id="IPR001650">
    <property type="entry name" value="Helicase_C-like"/>
</dbReference>
<dbReference type="InterPro" id="IPR000629">
    <property type="entry name" value="RNA-helicase_DEAD-box_CS"/>
</dbReference>
<dbReference type="PROSITE" id="PS51194">
    <property type="entry name" value="HELICASE_CTER"/>
    <property type="match status" value="1"/>
</dbReference>
<dbReference type="Gene3D" id="3.40.50.300">
    <property type="entry name" value="P-loop containing nucleotide triphosphate hydrolases"/>
    <property type="match status" value="2"/>
</dbReference>
<organism evidence="9 10">
    <name type="scientific">Melanomma pulvis-pyrius CBS 109.77</name>
    <dbReference type="NCBI Taxonomy" id="1314802"/>
    <lineage>
        <taxon>Eukaryota</taxon>
        <taxon>Fungi</taxon>
        <taxon>Dikarya</taxon>
        <taxon>Ascomycota</taxon>
        <taxon>Pezizomycotina</taxon>
        <taxon>Dothideomycetes</taxon>
        <taxon>Pleosporomycetidae</taxon>
        <taxon>Pleosporales</taxon>
        <taxon>Melanommataceae</taxon>
        <taxon>Melanomma</taxon>
    </lineage>
</organism>
<dbReference type="Pfam" id="PF00270">
    <property type="entry name" value="DEAD"/>
    <property type="match status" value="1"/>
</dbReference>
<dbReference type="OrthoDB" id="10265785at2759"/>
<evidence type="ECO:0000259" key="7">
    <source>
        <dbReference type="PROSITE" id="PS51192"/>
    </source>
</evidence>
<sequence length="232" mass="26948">MNVECHACIGGTSVRDDMKALNDGPHVVVGTPGRVQDMIQRRVLKTDHMKMFVLDEADEMLSRGFTEQIYDIFQLLPQSTQVVLLSATMPQDVLEVTTKFMRDPVRILVKKDELTLEGIKQFYIAVEKEDWKLDTLSDLYETVTITQAVIFCNTRRKVDWLTDKLTARDFTVSAMHGDMDQAQRDIIMKEFRSGSSRVLIATDLLARELHPPYRSWWTFRTEGCRHQLRHRR</sequence>
<dbReference type="Proteomes" id="UP000799757">
    <property type="component" value="Unassembled WGS sequence"/>
</dbReference>
<dbReference type="PANTHER" id="PTHR47958">
    <property type="entry name" value="ATP-DEPENDENT RNA HELICASE DBP3"/>
    <property type="match status" value="1"/>
</dbReference>
<evidence type="ECO:0000259" key="8">
    <source>
        <dbReference type="PROSITE" id="PS51194"/>
    </source>
</evidence>
<dbReference type="GO" id="GO:0003676">
    <property type="term" value="F:nucleic acid binding"/>
    <property type="evidence" value="ECO:0007669"/>
    <property type="project" value="InterPro"/>
</dbReference>
<keyword evidence="3" id="KW-0378">Hydrolase</keyword>
<protein>
    <recommendedName>
        <fullName evidence="1">RNA helicase</fullName>
        <ecNumber evidence="1">3.6.4.13</ecNumber>
    </recommendedName>
</protein>
<dbReference type="InterPro" id="IPR011545">
    <property type="entry name" value="DEAD/DEAH_box_helicase_dom"/>
</dbReference>
<accession>A0A6A6X5D0</accession>
<name>A0A6A6X5D0_9PLEO</name>
<dbReference type="PROSITE" id="PS51192">
    <property type="entry name" value="HELICASE_ATP_BIND_1"/>
    <property type="match status" value="1"/>
</dbReference>
<gene>
    <name evidence="9" type="ORF">K505DRAFT_64625</name>
</gene>
<dbReference type="SMART" id="SM00490">
    <property type="entry name" value="HELICc"/>
    <property type="match status" value="1"/>
</dbReference>
<dbReference type="GO" id="GO:0016787">
    <property type="term" value="F:hydrolase activity"/>
    <property type="evidence" value="ECO:0007669"/>
    <property type="project" value="UniProtKB-KW"/>
</dbReference>
<dbReference type="EC" id="3.6.4.13" evidence="1"/>
<keyword evidence="10" id="KW-1185">Reference proteome</keyword>
<dbReference type="InterPro" id="IPR014001">
    <property type="entry name" value="Helicase_ATP-bd"/>
</dbReference>